<gene>
    <name evidence="1" type="primary">Acey_s0498.g2545</name>
    <name evidence="1" type="ORF">Y032_0498g2545</name>
</gene>
<dbReference type="EMBL" id="JARK01000098">
    <property type="protein sequence ID" value="EYC43300.1"/>
    <property type="molecule type" value="Genomic_DNA"/>
</dbReference>
<comment type="caution">
    <text evidence="1">The sequence shown here is derived from an EMBL/GenBank/DDBJ whole genome shotgun (WGS) entry which is preliminary data.</text>
</comment>
<evidence type="ECO:0000313" key="2">
    <source>
        <dbReference type="Proteomes" id="UP000024635"/>
    </source>
</evidence>
<dbReference type="AlphaFoldDB" id="A0A016WUF0"/>
<accession>A0A016WUF0</accession>
<sequence length="69" mass="7562">MFKLSIIPSLSIISSIKLFIKPKKSCKSLSFPHILLKSFLSLANAYDLPRSANASLLSLSRSQPFAPVV</sequence>
<keyword evidence="2" id="KW-1185">Reference proteome</keyword>
<organism evidence="1 2">
    <name type="scientific">Ancylostoma ceylanicum</name>
    <dbReference type="NCBI Taxonomy" id="53326"/>
    <lineage>
        <taxon>Eukaryota</taxon>
        <taxon>Metazoa</taxon>
        <taxon>Ecdysozoa</taxon>
        <taxon>Nematoda</taxon>
        <taxon>Chromadorea</taxon>
        <taxon>Rhabditida</taxon>
        <taxon>Rhabditina</taxon>
        <taxon>Rhabditomorpha</taxon>
        <taxon>Strongyloidea</taxon>
        <taxon>Ancylostomatidae</taxon>
        <taxon>Ancylostomatinae</taxon>
        <taxon>Ancylostoma</taxon>
    </lineage>
</organism>
<dbReference type="Proteomes" id="UP000024635">
    <property type="component" value="Unassembled WGS sequence"/>
</dbReference>
<reference evidence="2" key="1">
    <citation type="journal article" date="2015" name="Nat. Genet.">
        <title>The genome and transcriptome of the zoonotic hookworm Ancylostoma ceylanicum identify infection-specific gene families.</title>
        <authorList>
            <person name="Schwarz E.M."/>
            <person name="Hu Y."/>
            <person name="Antoshechkin I."/>
            <person name="Miller M.M."/>
            <person name="Sternberg P.W."/>
            <person name="Aroian R.V."/>
        </authorList>
    </citation>
    <scope>NUCLEOTIDE SEQUENCE</scope>
    <source>
        <strain evidence="2">HY135</strain>
    </source>
</reference>
<protein>
    <submittedName>
        <fullName evidence="1">Uncharacterized protein</fullName>
    </submittedName>
</protein>
<evidence type="ECO:0000313" key="1">
    <source>
        <dbReference type="EMBL" id="EYC43300.1"/>
    </source>
</evidence>
<name>A0A016WUF0_9BILA</name>
<proteinExistence type="predicted"/>